<evidence type="ECO:0000256" key="1">
    <source>
        <dbReference type="SAM" id="MobiDB-lite"/>
    </source>
</evidence>
<evidence type="ECO:0000313" key="2">
    <source>
        <dbReference type="EMBL" id="HIS36727.1"/>
    </source>
</evidence>
<comment type="caution">
    <text evidence="2">The sequence shown here is derived from an EMBL/GenBank/DDBJ whole genome shotgun (WGS) entry which is preliminary data.</text>
</comment>
<reference evidence="2" key="2">
    <citation type="journal article" date="2021" name="PeerJ">
        <title>Extensive microbial diversity within the chicken gut microbiome revealed by metagenomics and culture.</title>
        <authorList>
            <person name="Gilroy R."/>
            <person name="Ravi A."/>
            <person name="Getino M."/>
            <person name="Pursley I."/>
            <person name="Horton D.L."/>
            <person name="Alikhan N.F."/>
            <person name="Baker D."/>
            <person name="Gharbi K."/>
            <person name="Hall N."/>
            <person name="Watson M."/>
            <person name="Adriaenssens E.M."/>
            <person name="Foster-Nyarko E."/>
            <person name="Jarju S."/>
            <person name="Secka A."/>
            <person name="Antonio M."/>
            <person name="Oren A."/>
            <person name="Chaudhuri R.R."/>
            <person name="La Ragione R."/>
            <person name="Hildebrand F."/>
            <person name="Pallen M.J."/>
        </authorList>
    </citation>
    <scope>NUCLEOTIDE SEQUENCE</scope>
    <source>
        <strain evidence="2">6276</strain>
    </source>
</reference>
<accession>A0A9D1F0D2</accession>
<name>A0A9D1F0D2_9BACT</name>
<gene>
    <name evidence="2" type="ORF">IAC10_08890</name>
</gene>
<reference evidence="2" key="1">
    <citation type="submission" date="2020-10" db="EMBL/GenBank/DDBJ databases">
        <authorList>
            <person name="Gilroy R."/>
        </authorList>
    </citation>
    <scope>NUCLEOTIDE SEQUENCE</scope>
    <source>
        <strain evidence="2">6276</strain>
    </source>
</reference>
<proteinExistence type="predicted"/>
<evidence type="ECO:0000313" key="3">
    <source>
        <dbReference type="Proteomes" id="UP000823928"/>
    </source>
</evidence>
<organism evidence="2 3">
    <name type="scientific">Candidatus Scatousia excrementigallinarum</name>
    <dbReference type="NCBI Taxonomy" id="2840935"/>
    <lineage>
        <taxon>Bacteria</taxon>
        <taxon>Candidatus Scatousia</taxon>
    </lineage>
</organism>
<dbReference type="Proteomes" id="UP000823928">
    <property type="component" value="Unassembled WGS sequence"/>
</dbReference>
<protein>
    <submittedName>
        <fullName evidence="2">Uncharacterized protein</fullName>
    </submittedName>
</protein>
<dbReference type="EMBL" id="DVIU01000175">
    <property type="protein sequence ID" value="HIS36727.1"/>
    <property type="molecule type" value="Genomic_DNA"/>
</dbReference>
<dbReference type="AlphaFoldDB" id="A0A9D1F0D2"/>
<sequence length="845" mass="98708">GYIKVNDSVSSVKFISSILVKKVNNDAVISYWSKFNEHCPIVVNGKVKDNTVSIAYRMKRDDAGKFSVDSNLIGKVCIFFPTDQKSDLRFHINAPFASTVARDNIRYCDENDKLIEALANLCVESLYYFRGVKMLDYSVYEALPTIRDFNNNPNSRYKIFAEKIKTEFEAEKLFITEQGDYQKFSDVMWASTDIKIILPSLELGHYYQKNWLPRFTATSRTEFFIDQFKIKEFTIEDFIDSLEEDPHFFDALFSVQNAQYFRTLYLLFAHSDKRETYQSWFDKKTSRNKTLSAVAFILCEDKKLHSIKDNLFLRTDYQPKHYLKNPIYVDISLKDNTQDKNIKNFLLSIGVQEMSELVDTEAGLSNDTDSDSVVWLDILEQFKNNPESILQYKDRNIFLARRVNDDKEKIYRVRATECCWSKEVAFFYDDKYIFAEDYYTDIKENLPDIKEVFVKLGGKVTPEIIETYLYDDYPMFSFLKRERERYDTCIRTDYTIDGFKWSKLKEISVNNLFDVALLLWNLVLKYNNKNILHIVYKANASANEQNNLESSLVYYLKRTPWVPTKSGYKCPYEFKDDDLHEEFKYETPSLLLEAISKRPNDMVEQLKSKGIEDENTLFLAGCDAEEQQLAREYIEKLRSQKQKAGKSLTELSESSDREQLLEEDDDDDYGVSHKSKNLDKRRIKLEKEFDDREQETICMNKVTLKVLGKPNSDEKNFVRNEYGSRCQICNAEGILTAKGKRYFEAINIFNTGKLDDSLQIKLDLGWNTLSLCPNCAAKFKYSQLTISNLIEQVQNIDINSVQSDFFDISIKLENKPTTIHFTPKHLLALQVAIKKIKEIETDGTF</sequence>
<feature type="non-terminal residue" evidence="2">
    <location>
        <position position="1"/>
    </location>
</feature>
<feature type="region of interest" description="Disordered" evidence="1">
    <location>
        <begin position="645"/>
        <end position="673"/>
    </location>
</feature>